<evidence type="ECO:0000256" key="14">
    <source>
        <dbReference type="PIRSR" id="PIRSR618044-2"/>
    </source>
</evidence>
<evidence type="ECO:0000259" key="16">
    <source>
        <dbReference type="SMART" id="SM00936"/>
    </source>
</evidence>
<dbReference type="GO" id="GO:0008360">
    <property type="term" value="P:regulation of cell shape"/>
    <property type="evidence" value="ECO:0007669"/>
    <property type="project" value="UniProtKB-KW"/>
</dbReference>
<feature type="binding site" evidence="14">
    <location>
        <position position="228"/>
    </location>
    <ligand>
        <name>substrate</name>
    </ligand>
</feature>
<evidence type="ECO:0000256" key="4">
    <source>
        <dbReference type="ARBA" id="ARBA00012448"/>
    </source>
</evidence>
<dbReference type="Pfam" id="PF00768">
    <property type="entry name" value="Peptidase_S11"/>
    <property type="match status" value="1"/>
</dbReference>
<dbReference type="RefSeq" id="WP_203367867.1">
    <property type="nucleotide sequence ID" value="NZ_WSFT01000053.1"/>
</dbReference>
<dbReference type="Proteomes" id="UP000724672">
    <property type="component" value="Unassembled WGS sequence"/>
</dbReference>
<evidence type="ECO:0000256" key="5">
    <source>
        <dbReference type="ARBA" id="ARBA00022645"/>
    </source>
</evidence>
<comment type="pathway">
    <text evidence="2">Cell wall biogenesis; peptidoglycan biosynthesis.</text>
</comment>
<keyword evidence="10" id="KW-0573">Peptidoglycan synthesis</keyword>
<keyword evidence="5 17" id="KW-0121">Carboxypeptidase</keyword>
<dbReference type="PRINTS" id="PR00725">
    <property type="entry name" value="DADACBPTASE1"/>
</dbReference>
<dbReference type="Gene3D" id="3.40.710.10">
    <property type="entry name" value="DD-peptidase/beta-lactamase superfamily"/>
    <property type="match status" value="1"/>
</dbReference>
<evidence type="ECO:0000256" key="9">
    <source>
        <dbReference type="ARBA" id="ARBA00022960"/>
    </source>
</evidence>
<dbReference type="InterPro" id="IPR001967">
    <property type="entry name" value="Peptidase_S11_N"/>
</dbReference>
<dbReference type="Gene3D" id="2.60.410.10">
    <property type="entry name" value="D-Ala-D-Ala carboxypeptidase, C-terminal domain"/>
    <property type="match status" value="1"/>
</dbReference>
<sequence length="385" mass="42742">MFKKITTIILIVLISLSIVPKSIYADQPFEVEGKAALLMDFDSGRVLYDKNINEKLEPASITKIMVLILMMEALEEGRIDLNDNVSISKNAASMGGSQVYLEPGGTNTVEELLKAICLRSANDASVAIGEHIAGSEELFLEMMNSKAKELNMKNTNFKNLTGLPDEKHYTTAYDIALMGRELLTHKSINKWLSMWMTTILVGKDKDVEQELVNTNKLIRFYEGANGIKTGFTQNAGYCLAASATRNNTTFISVILGSKSSGIRNEDSKKLLDYGFANYESVKVYNKGDIVGKTIVEKGKKQEVQVKVEKDISVLIKKGQSKEITKEIKIDDSIKAPISKGQKVGEVVVKMKNETLINEKLIIDENIKKANVINMFNKLLNNLVSK</sequence>
<dbReference type="PANTHER" id="PTHR21581">
    <property type="entry name" value="D-ALANYL-D-ALANINE CARBOXYPEPTIDASE"/>
    <property type="match status" value="1"/>
</dbReference>
<evidence type="ECO:0000256" key="12">
    <source>
        <dbReference type="ARBA" id="ARBA00034000"/>
    </source>
</evidence>
<evidence type="ECO:0000313" key="17">
    <source>
        <dbReference type="EMBL" id="MBS4539964.1"/>
    </source>
</evidence>
<dbReference type="GO" id="GO:0009002">
    <property type="term" value="F:serine-type D-Ala-D-Ala carboxypeptidase activity"/>
    <property type="evidence" value="ECO:0007669"/>
    <property type="project" value="UniProtKB-EC"/>
</dbReference>
<evidence type="ECO:0000256" key="11">
    <source>
        <dbReference type="ARBA" id="ARBA00023316"/>
    </source>
</evidence>
<keyword evidence="6" id="KW-0645">Protease</keyword>
<dbReference type="InterPro" id="IPR012338">
    <property type="entry name" value="Beta-lactam/transpept-like"/>
</dbReference>
<comment type="caution">
    <text evidence="17">The sequence shown here is derived from an EMBL/GenBank/DDBJ whole genome shotgun (WGS) entry which is preliminary data.</text>
</comment>
<evidence type="ECO:0000256" key="10">
    <source>
        <dbReference type="ARBA" id="ARBA00022984"/>
    </source>
</evidence>
<comment type="catalytic activity">
    <reaction evidence="12">
        <text>Preferential cleavage: (Ac)2-L-Lys-D-Ala-|-D-Ala. Also transpeptidation of peptidyl-alanyl moieties that are N-acyl substituents of D-alanine.</text>
        <dbReference type="EC" id="3.4.16.4"/>
    </reaction>
</comment>
<evidence type="ECO:0000256" key="1">
    <source>
        <dbReference type="ARBA" id="ARBA00003217"/>
    </source>
</evidence>
<protein>
    <recommendedName>
        <fullName evidence="4">serine-type D-Ala-D-Ala carboxypeptidase</fullName>
        <ecNumber evidence="4">3.4.16.4</ecNumber>
    </recommendedName>
</protein>
<dbReference type="GO" id="GO:0071555">
    <property type="term" value="P:cell wall organization"/>
    <property type="evidence" value="ECO:0007669"/>
    <property type="project" value="UniProtKB-KW"/>
</dbReference>
<dbReference type="PANTHER" id="PTHR21581:SF6">
    <property type="entry name" value="TRAFFICKING PROTEIN PARTICLE COMPLEX SUBUNIT 12"/>
    <property type="match status" value="1"/>
</dbReference>
<feature type="active site" description="Acyl-ester intermediate" evidence="13">
    <location>
        <position position="60"/>
    </location>
</feature>
<evidence type="ECO:0000313" key="18">
    <source>
        <dbReference type="Proteomes" id="UP000724672"/>
    </source>
</evidence>
<evidence type="ECO:0000256" key="15">
    <source>
        <dbReference type="RuleBase" id="RU004016"/>
    </source>
</evidence>
<comment type="similarity">
    <text evidence="3 15">Belongs to the peptidase S11 family.</text>
</comment>
<feature type="domain" description="Peptidase S11 D-Ala-D-Ala carboxypeptidase A C-terminal" evidence="16">
    <location>
        <begin position="278"/>
        <end position="368"/>
    </location>
</feature>
<feature type="active site" description="Proton acceptor" evidence="13">
    <location>
        <position position="63"/>
    </location>
</feature>
<dbReference type="SUPFAM" id="SSF56601">
    <property type="entry name" value="beta-lactamase/transpeptidase-like"/>
    <property type="match status" value="1"/>
</dbReference>
<keyword evidence="11" id="KW-0961">Cell wall biogenesis/degradation</keyword>
<gene>
    <name evidence="17" type="ORF">GOQ27_15920</name>
</gene>
<dbReference type="InterPro" id="IPR018044">
    <property type="entry name" value="Peptidase_S11"/>
</dbReference>
<dbReference type="SUPFAM" id="SSF69189">
    <property type="entry name" value="Penicillin-binding protein associated domain"/>
    <property type="match status" value="1"/>
</dbReference>
<name>A0A942ZA83_9FIRM</name>
<keyword evidence="8" id="KW-0378">Hydrolase</keyword>
<dbReference type="SMART" id="SM00936">
    <property type="entry name" value="PBP5_C"/>
    <property type="match status" value="1"/>
</dbReference>
<dbReference type="GO" id="GO:0009252">
    <property type="term" value="P:peptidoglycan biosynthetic process"/>
    <property type="evidence" value="ECO:0007669"/>
    <property type="project" value="UniProtKB-KW"/>
</dbReference>
<reference evidence="17" key="1">
    <citation type="submission" date="2019-12" db="EMBL/GenBank/DDBJ databases">
        <title>Clostridiaceae gen. nov. sp. nov., isolated from sediment in Xinjiang, China.</title>
        <authorList>
            <person name="Zhang R."/>
        </authorList>
    </citation>
    <scope>NUCLEOTIDE SEQUENCE</scope>
    <source>
        <strain evidence="17">D2Q-11</strain>
    </source>
</reference>
<evidence type="ECO:0000256" key="6">
    <source>
        <dbReference type="ARBA" id="ARBA00022670"/>
    </source>
</evidence>
<keyword evidence="18" id="KW-1185">Reference proteome</keyword>
<feature type="active site" evidence="13">
    <location>
        <position position="120"/>
    </location>
</feature>
<dbReference type="AlphaFoldDB" id="A0A942ZA83"/>
<evidence type="ECO:0000256" key="13">
    <source>
        <dbReference type="PIRSR" id="PIRSR618044-1"/>
    </source>
</evidence>
<keyword evidence="9" id="KW-0133">Cell shape</keyword>
<evidence type="ECO:0000256" key="2">
    <source>
        <dbReference type="ARBA" id="ARBA00004752"/>
    </source>
</evidence>
<evidence type="ECO:0000256" key="3">
    <source>
        <dbReference type="ARBA" id="ARBA00007164"/>
    </source>
</evidence>
<dbReference type="InterPro" id="IPR037167">
    <property type="entry name" value="Peptidase_S11_C_sf"/>
</dbReference>
<dbReference type="InterPro" id="IPR012907">
    <property type="entry name" value="Peptidase_S11_C"/>
</dbReference>
<comment type="function">
    <text evidence="1">Removes C-terminal D-alanyl residues from sugar-peptide cell wall precursors.</text>
</comment>
<dbReference type="GO" id="GO:0006508">
    <property type="term" value="P:proteolysis"/>
    <property type="evidence" value="ECO:0007669"/>
    <property type="project" value="UniProtKB-KW"/>
</dbReference>
<dbReference type="EMBL" id="WSFT01000053">
    <property type="protein sequence ID" value="MBS4539964.1"/>
    <property type="molecule type" value="Genomic_DNA"/>
</dbReference>
<dbReference type="Pfam" id="PF07943">
    <property type="entry name" value="PBP5_C"/>
    <property type="match status" value="1"/>
</dbReference>
<keyword evidence="7" id="KW-0732">Signal</keyword>
<organism evidence="17 18">
    <name type="scientific">Anaeromonas frigoriresistens</name>
    <dbReference type="NCBI Taxonomy" id="2683708"/>
    <lineage>
        <taxon>Bacteria</taxon>
        <taxon>Bacillati</taxon>
        <taxon>Bacillota</taxon>
        <taxon>Tissierellia</taxon>
        <taxon>Tissierellales</taxon>
        <taxon>Thermohalobacteraceae</taxon>
        <taxon>Anaeromonas</taxon>
    </lineage>
</organism>
<evidence type="ECO:0000256" key="8">
    <source>
        <dbReference type="ARBA" id="ARBA00022801"/>
    </source>
</evidence>
<dbReference type="InterPro" id="IPR015956">
    <property type="entry name" value="Peniciliin-bd_prot_C_sf"/>
</dbReference>
<evidence type="ECO:0000256" key="7">
    <source>
        <dbReference type="ARBA" id="ARBA00022729"/>
    </source>
</evidence>
<proteinExistence type="inferred from homology"/>
<dbReference type="EC" id="3.4.16.4" evidence="4"/>
<accession>A0A942ZA83</accession>